<comment type="caution">
    <text evidence="1">The sequence shown here is derived from an EMBL/GenBank/DDBJ whole genome shotgun (WGS) entry which is preliminary data.</text>
</comment>
<protein>
    <submittedName>
        <fullName evidence="1">Uncharacterized protein</fullName>
    </submittedName>
</protein>
<organism evidence="1 2">
    <name type="scientific">Bremerella cremea</name>
    <dbReference type="NCBI Taxonomy" id="1031537"/>
    <lineage>
        <taxon>Bacteria</taxon>
        <taxon>Pseudomonadati</taxon>
        <taxon>Planctomycetota</taxon>
        <taxon>Planctomycetia</taxon>
        <taxon>Pirellulales</taxon>
        <taxon>Pirellulaceae</taxon>
        <taxon>Bremerella</taxon>
    </lineage>
</organism>
<name>A0A368KXB7_9BACT</name>
<proteinExistence type="predicted"/>
<reference evidence="1 2" key="1">
    <citation type="submission" date="2018-07" db="EMBL/GenBank/DDBJ databases">
        <title>Comparative genomes isolates from brazilian mangrove.</title>
        <authorList>
            <person name="De Araujo J.E."/>
            <person name="Taketani R.G."/>
            <person name="Silva M.C.P."/>
            <person name="Lourenco M.V."/>
            <person name="Oliveira V.M."/>
            <person name="Andreote F.D."/>
        </authorList>
    </citation>
    <scope>NUCLEOTIDE SEQUENCE [LARGE SCALE GENOMIC DNA]</scope>
    <source>
        <strain evidence="1 2">HEX PRIS-MGV</strain>
    </source>
</reference>
<accession>A0A368KXB7</accession>
<evidence type="ECO:0000313" key="2">
    <source>
        <dbReference type="Proteomes" id="UP000253562"/>
    </source>
</evidence>
<dbReference type="RefSeq" id="WP_114366908.1">
    <property type="nucleotide sequence ID" value="NZ_QPEX01000007.1"/>
</dbReference>
<dbReference type="EMBL" id="QPEX01000007">
    <property type="protein sequence ID" value="RCS55777.1"/>
    <property type="molecule type" value="Genomic_DNA"/>
</dbReference>
<gene>
    <name evidence="1" type="ORF">DTL42_01350</name>
</gene>
<dbReference type="Proteomes" id="UP000253562">
    <property type="component" value="Unassembled WGS sequence"/>
</dbReference>
<dbReference type="OrthoDB" id="269115at2"/>
<evidence type="ECO:0000313" key="1">
    <source>
        <dbReference type="EMBL" id="RCS55777.1"/>
    </source>
</evidence>
<sequence>MALTFFDHRNKRIFETSPEKDAQIDLGTYHVDSDTRRIEDSRYDLLFSVNSQVAFPKCKGLPATLPILYQTRKPDFDSFAYRVHDDFLVEIINTSETLDLRDAMKSPGQPLLGAEIPYNPRKAEDALAWAGVFSLKKLSRREMKRAIAIVDERWGGDWSPYCVVPWEKGTKKSTMIQLEWVQPFGQNASFSCPDWRRRCKEGFFGTPTLPLILYEESPEMNLFGDFNPQLIITYCRRCRTIGVVNQCD</sequence>
<dbReference type="AlphaFoldDB" id="A0A368KXB7"/>